<dbReference type="AlphaFoldDB" id="A0A9Q3XS41"/>
<dbReference type="Proteomes" id="UP000752647">
    <property type="component" value="Unassembled WGS sequence"/>
</dbReference>
<dbReference type="RefSeq" id="WP_090090040.1">
    <property type="nucleotide sequence ID" value="NZ_CBCPIF010000001.1"/>
</dbReference>
<dbReference type="PROSITE" id="PS01229">
    <property type="entry name" value="COF_2"/>
    <property type="match status" value="1"/>
</dbReference>
<dbReference type="GO" id="GO:0005829">
    <property type="term" value="C:cytosol"/>
    <property type="evidence" value="ECO:0007669"/>
    <property type="project" value="TreeGrafter"/>
</dbReference>
<dbReference type="NCBIfam" id="TIGR00099">
    <property type="entry name" value="Cof-subfamily"/>
    <property type="match status" value="1"/>
</dbReference>
<dbReference type="PROSITE" id="PS01228">
    <property type="entry name" value="COF_1"/>
    <property type="match status" value="1"/>
</dbReference>
<comment type="caution">
    <text evidence="1">The sequence shown here is derived from an EMBL/GenBank/DDBJ whole genome shotgun (WGS) entry which is preliminary data.</text>
</comment>
<sequence>MSKIKIVSIDIDGTLLNDQREITSEVKSSIQQALANDVKIVITTGRPLPGVRDILSELGIEGNNQYVITYNGGLVQTASGEKTLFRQPLSVKEFQKINAFMLIQNTYVQVETQDAAYTTNHRIHPWASFENSLVNLPLFVLDTESALEKVEFIKAIANAESDELDTIQAIVPADIADNVNVIRSTANNLEFIDRHASKGHALLALAEKLGIEQAETMAIGDQANDYSMIEQAGIGVAMGNAIADIKHIANAQTATNNESGVAQAIEKFVLSK</sequence>
<dbReference type="InterPro" id="IPR036412">
    <property type="entry name" value="HAD-like_sf"/>
</dbReference>
<dbReference type="CDD" id="cd07516">
    <property type="entry name" value="HAD_Pase"/>
    <property type="match status" value="1"/>
</dbReference>
<organism evidence="1 2">
    <name type="scientific">Leuconostoc gasicomitatum</name>
    <dbReference type="NCBI Taxonomy" id="115778"/>
    <lineage>
        <taxon>Bacteria</taxon>
        <taxon>Bacillati</taxon>
        <taxon>Bacillota</taxon>
        <taxon>Bacilli</taxon>
        <taxon>Lactobacillales</taxon>
        <taxon>Lactobacillaceae</taxon>
        <taxon>Leuconostoc</taxon>
        <taxon>Leuconostoc gelidum group</taxon>
    </lineage>
</organism>
<name>A0A9Q3XS41_9LACO</name>
<evidence type="ECO:0000313" key="1">
    <source>
        <dbReference type="EMBL" id="MBZ5961618.1"/>
    </source>
</evidence>
<reference evidence="1" key="1">
    <citation type="submission" date="2021-05" db="EMBL/GenBank/DDBJ databases">
        <title>Pangenome of Leuconostoc gelidum warrants species status for Leuconostoc gelidum subsp. gasicomitatum.</title>
        <authorList>
            <person name="Johansson P."/>
            <person name="Sade E."/>
            <person name="Hultman J."/>
            <person name="Auvinen P."/>
            <person name="Bjorkroth J."/>
        </authorList>
    </citation>
    <scope>NUCLEOTIDE SEQUENCE</scope>
    <source>
        <strain evidence="1">A.21.4</strain>
    </source>
</reference>
<proteinExistence type="predicted"/>
<evidence type="ECO:0000313" key="2">
    <source>
        <dbReference type="Proteomes" id="UP000752647"/>
    </source>
</evidence>
<keyword evidence="1" id="KW-0378">Hydrolase</keyword>
<dbReference type="PANTHER" id="PTHR10000">
    <property type="entry name" value="PHOSPHOSERINE PHOSPHATASE"/>
    <property type="match status" value="1"/>
</dbReference>
<accession>A0A9Q3XS41</accession>
<gene>
    <name evidence="1" type="ORF">KIJ12_00285</name>
</gene>
<dbReference type="SFLD" id="SFLDS00003">
    <property type="entry name" value="Haloacid_Dehalogenase"/>
    <property type="match status" value="1"/>
</dbReference>
<dbReference type="InterPro" id="IPR000150">
    <property type="entry name" value="Cof"/>
</dbReference>
<dbReference type="GO" id="GO:0000287">
    <property type="term" value="F:magnesium ion binding"/>
    <property type="evidence" value="ECO:0007669"/>
    <property type="project" value="TreeGrafter"/>
</dbReference>
<dbReference type="InterPro" id="IPR006379">
    <property type="entry name" value="HAD-SF_hydro_IIB"/>
</dbReference>
<dbReference type="SUPFAM" id="SSF56784">
    <property type="entry name" value="HAD-like"/>
    <property type="match status" value="1"/>
</dbReference>
<dbReference type="NCBIfam" id="TIGR01484">
    <property type="entry name" value="HAD-SF-IIB"/>
    <property type="match status" value="1"/>
</dbReference>
<dbReference type="InterPro" id="IPR023214">
    <property type="entry name" value="HAD_sf"/>
</dbReference>
<dbReference type="GO" id="GO:0016791">
    <property type="term" value="F:phosphatase activity"/>
    <property type="evidence" value="ECO:0007669"/>
    <property type="project" value="UniProtKB-ARBA"/>
</dbReference>
<dbReference type="Pfam" id="PF08282">
    <property type="entry name" value="Hydrolase_3"/>
    <property type="match status" value="1"/>
</dbReference>
<protein>
    <submittedName>
        <fullName evidence="1">Cof-type HAD-IIB family hydrolase</fullName>
    </submittedName>
</protein>
<dbReference type="SFLD" id="SFLDG01140">
    <property type="entry name" value="C2.B:_Phosphomannomutase_and_P"/>
    <property type="match status" value="1"/>
</dbReference>
<dbReference type="SFLD" id="SFLDG01144">
    <property type="entry name" value="C2.B.4:_PGP_Like"/>
    <property type="match status" value="1"/>
</dbReference>
<dbReference type="Gene3D" id="3.30.1240.10">
    <property type="match status" value="1"/>
</dbReference>
<dbReference type="Gene3D" id="3.40.50.1000">
    <property type="entry name" value="HAD superfamily/HAD-like"/>
    <property type="match status" value="1"/>
</dbReference>
<dbReference type="PANTHER" id="PTHR10000:SF8">
    <property type="entry name" value="HAD SUPERFAMILY HYDROLASE-LIKE, TYPE 3"/>
    <property type="match status" value="1"/>
</dbReference>
<dbReference type="EMBL" id="JAHBFI010000001">
    <property type="protein sequence ID" value="MBZ5961618.1"/>
    <property type="molecule type" value="Genomic_DNA"/>
</dbReference>